<dbReference type="KEGG" id="tye:THEYE_A0452"/>
<sequence>MNIFAEIEGIQYTPFACRTLKEYNLSNLEDAFKKNATFILNFDKNNKFALSWWVSPKRTRSYPYARVYDSLAFQGKRVTVIPVLKDEGKDGDRDFIQWDTISLMSLLGVYVIISYYKEAQKNLKFENKITNQKFDFEHIKQELRAISSYQSDALHWNISQIEKIKEITEKALNSYRKISKKLKVELHSDEEIERRIKEVLTEKNSFINYSRDLAEKAQIRESRTIQPKERVNGQKVQITIKNYLGGYYFFTCDEVIIQNDIIYLIECKHSKRSILPSKADIKDGLLKMILYTNLKNLKINDRKFQHCAILKLTTSQSFDSDRVKKLDFLGKIQIESKQNNFSVTINNLDLESLIK</sequence>
<dbReference type="eggNOG" id="ENOG502ZA78">
    <property type="taxonomic scope" value="Bacteria"/>
</dbReference>
<dbReference type="HOGENOM" id="CLU_730772_0_0_0"/>
<name>B5YJ82_THEYD</name>
<organism evidence="1 2">
    <name type="scientific">Thermodesulfovibrio yellowstonii (strain ATCC 51303 / DSM 11347 / YP87)</name>
    <dbReference type="NCBI Taxonomy" id="289376"/>
    <lineage>
        <taxon>Bacteria</taxon>
        <taxon>Pseudomonadati</taxon>
        <taxon>Nitrospirota</taxon>
        <taxon>Thermodesulfovibrionia</taxon>
        <taxon>Thermodesulfovibrionales</taxon>
        <taxon>Thermodesulfovibrionaceae</taxon>
        <taxon>Thermodesulfovibrio</taxon>
    </lineage>
</organism>
<evidence type="ECO:0000313" key="1">
    <source>
        <dbReference type="EMBL" id="ACI21966.1"/>
    </source>
</evidence>
<dbReference type="RefSeq" id="WP_012546662.1">
    <property type="nucleotide sequence ID" value="NC_011296.1"/>
</dbReference>
<dbReference type="PATRIC" id="fig|289376.4.peg.447"/>
<protein>
    <submittedName>
        <fullName evidence="1">Uncharacterized protein</fullName>
    </submittedName>
</protein>
<accession>B5YJ82</accession>
<dbReference type="REBASE" id="18916">
    <property type="entry name" value="Tye11347ORF451P"/>
</dbReference>
<gene>
    <name evidence="1" type="ordered locus">THEYE_A0452</name>
</gene>
<dbReference type="OrthoDB" id="490757at2"/>
<reference evidence="1 2" key="2">
    <citation type="journal article" date="2015" name="Genome Announc.">
        <title>Genome Sequence of the Sulfate-Reducing Thermophilic Bacterium Thermodesulfovibrio yellowstonii Strain DSM 11347T (Phylum Nitrospirae).</title>
        <authorList>
            <person name="Bhatnagar S."/>
            <person name="Badger J.H."/>
            <person name="Madupu R."/>
            <person name="Khouri H.M."/>
            <person name="O'Connor E.M."/>
            <person name="Robb F.T."/>
            <person name="Ward N.L."/>
            <person name="Eisen J.A."/>
        </authorList>
    </citation>
    <scope>NUCLEOTIDE SEQUENCE [LARGE SCALE GENOMIC DNA]</scope>
    <source>
        <strain evidence="2">ATCC 51303 / DSM 11347 / YP87</strain>
    </source>
</reference>
<dbReference type="Proteomes" id="UP000000718">
    <property type="component" value="Chromosome"/>
</dbReference>
<evidence type="ECO:0000313" key="2">
    <source>
        <dbReference type="Proteomes" id="UP000000718"/>
    </source>
</evidence>
<dbReference type="EMBL" id="CP001147">
    <property type="protein sequence ID" value="ACI21966.1"/>
    <property type="molecule type" value="Genomic_DNA"/>
</dbReference>
<proteinExistence type="predicted"/>
<dbReference type="AlphaFoldDB" id="B5YJ82"/>
<dbReference type="STRING" id="289376.THEYE_A0452"/>
<dbReference type="EnsemblBacteria" id="ACI21966">
    <property type="protein sequence ID" value="ACI21966"/>
    <property type="gene ID" value="THEYE_A0452"/>
</dbReference>
<reference evidence="2" key="1">
    <citation type="submission" date="2008-08" db="EMBL/GenBank/DDBJ databases">
        <title>The complete genome sequence of Thermodesulfovibrio yellowstonii strain ATCC 51303 / DSM 11347 / YP87.</title>
        <authorList>
            <person name="Dodson R.J."/>
            <person name="Durkin A.S."/>
            <person name="Wu M."/>
            <person name="Eisen J."/>
            <person name="Sutton G."/>
        </authorList>
    </citation>
    <scope>NUCLEOTIDE SEQUENCE [LARGE SCALE GENOMIC DNA]</scope>
    <source>
        <strain evidence="2">ATCC 51303 / DSM 11347 / YP87</strain>
    </source>
</reference>
<keyword evidence="2" id="KW-1185">Reference proteome</keyword>
<dbReference type="InParanoid" id="B5YJ82"/>